<gene>
    <name evidence="1" type="ORF">JCM15548_1673</name>
</gene>
<dbReference type="Proteomes" id="UP000032900">
    <property type="component" value="Unassembled WGS sequence"/>
</dbReference>
<dbReference type="OrthoDB" id="1121709at2"/>
<evidence type="ECO:0008006" key="3">
    <source>
        <dbReference type="Google" id="ProtNLM"/>
    </source>
</evidence>
<dbReference type="AlphaFoldDB" id="A0A0E9LTE1"/>
<accession>A0A0E9LTE1</accession>
<sequence length="134" mass="14845">MKVFIPVIDSTDHRYIIADGVNESGSICILDTSEGHITWYETKDYPVSQRDFFEELKVNGITNIIASSLSPMAVKVFNFNGFTIFKSVNTDLLMNLELLKMRCLPYYSYEASLEGVKSCGGGSCSSCHSSTCSN</sequence>
<reference evidence="1 2" key="1">
    <citation type="journal article" date="2015" name="Microbes Environ.">
        <title>Distribution and evolution of nitrogen fixation genes in the phylum bacteroidetes.</title>
        <authorList>
            <person name="Inoue J."/>
            <person name="Oshima K."/>
            <person name="Suda W."/>
            <person name="Sakamoto M."/>
            <person name="Iino T."/>
            <person name="Noda S."/>
            <person name="Hongoh Y."/>
            <person name="Hattori M."/>
            <person name="Ohkuma M."/>
        </authorList>
    </citation>
    <scope>NUCLEOTIDE SEQUENCE [LARGE SCALE GENOMIC DNA]</scope>
    <source>
        <strain evidence="1">JCM 15548</strain>
    </source>
</reference>
<evidence type="ECO:0000313" key="2">
    <source>
        <dbReference type="Proteomes" id="UP000032900"/>
    </source>
</evidence>
<proteinExistence type="predicted"/>
<dbReference type="InterPro" id="IPR036105">
    <property type="entry name" value="DiNase_FeMo-co_biosyn_sf"/>
</dbReference>
<dbReference type="STRING" id="1236989.JCM15548_1673"/>
<dbReference type="RefSeq" id="WP_062122353.1">
    <property type="nucleotide sequence ID" value="NZ_BAZW01000003.1"/>
</dbReference>
<dbReference type="SUPFAM" id="SSF53146">
    <property type="entry name" value="Nitrogenase accessory factor-like"/>
    <property type="match status" value="1"/>
</dbReference>
<comment type="caution">
    <text evidence="1">The sequence shown here is derived from an EMBL/GenBank/DDBJ whole genome shotgun (WGS) entry which is preliminary data.</text>
</comment>
<organism evidence="1 2">
    <name type="scientific">Geofilum rubicundum JCM 15548</name>
    <dbReference type="NCBI Taxonomy" id="1236989"/>
    <lineage>
        <taxon>Bacteria</taxon>
        <taxon>Pseudomonadati</taxon>
        <taxon>Bacteroidota</taxon>
        <taxon>Bacteroidia</taxon>
        <taxon>Marinilabiliales</taxon>
        <taxon>Marinilabiliaceae</taxon>
        <taxon>Geofilum</taxon>
    </lineage>
</organism>
<evidence type="ECO:0000313" key="1">
    <source>
        <dbReference type="EMBL" id="GAO28563.1"/>
    </source>
</evidence>
<keyword evidence="2" id="KW-1185">Reference proteome</keyword>
<dbReference type="EMBL" id="BAZW01000003">
    <property type="protein sequence ID" value="GAO28563.1"/>
    <property type="molecule type" value="Genomic_DNA"/>
</dbReference>
<name>A0A0E9LTE1_9BACT</name>
<protein>
    <recommendedName>
        <fullName evidence="3">Dinitrogenase iron-molybdenum cofactor biosynthesis domain-containing protein</fullName>
    </recommendedName>
</protein>